<evidence type="ECO:0000256" key="3">
    <source>
        <dbReference type="ARBA" id="ARBA00022980"/>
    </source>
</evidence>
<comment type="subcellular location">
    <subcellularLocation>
        <location evidence="1">Mitochondrion</location>
    </subcellularLocation>
</comment>
<dbReference type="AlphaFoldDB" id="A0A1Y2DEK8"/>
<dbReference type="STRING" id="106004.A0A1Y2DEK8"/>
<dbReference type="Proteomes" id="UP000193467">
    <property type="component" value="Unassembled WGS sequence"/>
</dbReference>
<evidence type="ECO:0000256" key="5">
    <source>
        <dbReference type="ARBA" id="ARBA00023274"/>
    </source>
</evidence>
<dbReference type="Gene3D" id="3.30.780.10">
    <property type="entry name" value="SUI1-like domain"/>
    <property type="match status" value="1"/>
</dbReference>
<name>A0A1Y2DEK8_9BASI</name>
<proteinExistence type="inferred from homology"/>
<dbReference type="PANTHER" id="PTHR13477">
    <property type="entry name" value="MITOCHONDRIAL 39S RIBOSOMAL PROTEIN L49"/>
    <property type="match status" value="1"/>
</dbReference>
<evidence type="ECO:0000313" key="9">
    <source>
        <dbReference type="Proteomes" id="UP000193467"/>
    </source>
</evidence>
<keyword evidence="5" id="KW-0687">Ribonucleoprotein</keyword>
<dbReference type="Pfam" id="PF05046">
    <property type="entry name" value="Img2"/>
    <property type="match status" value="1"/>
</dbReference>
<dbReference type="GO" id="GO:0003735">
    <property type="term" value="F:structural constituent of ribosome"/>
    <property type="evidence" value="ECO:0007669"/>
    <property type="project" value="InterPro"/>
</dbReference>
<dbReference type="FunCoup" id="A0A1Y2DEK8">
    <property type="interactions" value="43"/>
</dbReference>
<dbReference type="GO" id="GO:0005762">
    <property type="term" value="C:mitochondrial large ribosomal subunit"/>
    <property type="evidence" value="ECO:0007669"/>
    <property type="project" value="TreeGrafter"/>
</dbReference>
<keyword evidence="3 8" id="KW-0689">Ribosomal protein</keyword>
<gene>
    <name evidence="8" type="ORF">BCR35DRAFT_309609</name>
</gene>
<dbReference type="PANTHER" id="PTHR13477:SF0">
    <property type="entry name" value="LARGE RIBOSOMAL SUBUNIT PROTEIN ML49"/>
    <property type="match status" value="1"/>
</dbReference>
<evidence type="ECO:0000256" key="4">
    <source>
        <dbReference type="ARBA" id="ARBA00023128"/>
    </source>
</evidence>
<evidence type="ECO:0000256" key="7">
    <source>
        <dbReference type="SAM" id="MobiDB-lite"/>
    </source>
</evidence>
<dbReference type="InParanoid" id="A0A1Y2DEK8"/>
<dbReference type="InterPro" id="IPR007740">
    <property type="entry name" value="Ribosomal_mL49"/>
</dbReference>
<evidence type="ECO:0000313" key="8">
    <source>
        <dbReference type="EMBL" id="ORY57710.1"/>
    </source>
</evidence>
<protein>
    <recommendedName>
        <fullName evidence="6">Large ribosomal subunit protein mL49</fullName>
    </recommendedName>
</protein>
<dbReference type="EMBL" id="MCGR01000081">
    <property type="protein sequence ID" value="ORY57710.1"/>
    <property type="molecule type" value="Genomic_DNA"/>
</dbReference>
<keyword evidence="9" id="KW-1185">Reference proteome</keyword>
<organism evidence="8 9">
    <name type="scientific">Leucosporidium creatinivorum</name>
    <dbReference type="NCBI Taxonomy" id="106004"/>
    <lineage>
        <taxon>Eukaryota</taxon>
        <taxon>Fungi</taxon>
        <taxon>Dikarya</taxon>
        <taxon>Basidiomycota</taxon>
        <taxon>Pucciniomycotina</taxon>
        <taxon>Microbotryomycetes</taxon>
        <taxon>Leucosporidiales</taxon>
        <taxon>Leucosporidium</taxon>
    </lineage>
</organism>
<reference evidence="8 9" key="1">
    <citation type="submission" date="2016-07" db="EMBL/GenBank/DDBJ databases">
        <title>Pervasive Adenine N6-methylation of Active Genes in Fungi.</title>
        <authorList>
            <consortium name="DOE Joint Genome Institute"/>
            <person name="Mondo S.J."/>
            <person name="Dannebaum R.O."/>
            <person name="Kuo R.C."/>
            <person name="Labutti K."/>
            <person name="Haridas S."/>
            <person name="Kuo A."/>
            <person name="Salamov A."/>
            <person name="Ahrendt S.R."/>
            <person name="Lipzen A."/>
            <person name="Sullivan W."/>
            <person name="Andreopoulos W.B."/>
            <person name="Clum A."/>
            <person name="Lindquist E."/>
            <person name="Daum C."/>
            <person name="Ramamoorthy G.K."/>
            <person name="Gryganskyi A."/>
            <person name="Culley D."/>
            <person name="Magnuson J.K."/>
            <person name="James T.Y."/>
            <person name="O'Malley M.A."/>
            <person name="Stajich J.E."/>
            <person name="Spatafora J.W."/>
            <person name="Visel A."/>
            <person name="Grigoriev I.V."/>
        </authorList>
    </citation>
    <scope>NUCLEOTIDE SEQUENCE [LARGE SCALE GENOMIC DNA]</scope>
    <source>
        <strain evidence="8 9">62-1032</strain>
    </source>
</reference>
<evidence type="ECO:0000256" key="1">
    <source>
        <dbReference type="ARBA" id="ARBA00004173"/>
    </source>
</evidence>
<comment type="similarity">
    <text evidence="2">Belongs to the mitochondrion-specific ribosomal protein mL49 family.</text>
</comment>
<evidence type="ECO:0000256" key="2">
    <source>
        <dbReference type="ARBA" id="ARBA00005677"/>
    </source>
</evidence>
<feature type="region of interest" description="Disordered" evidence="7">
    <location>
        <begin position="25"/>
        <end position="46"/>
    </location>
</feature>
<dbReference type="OrthoDB" id="19439at2759"/>
<keyword evidence="4" id="KW-0496">Mitochondrion</keyword>
<accession>A0A1Y2DEK8</accession>
<sequence>MQFHHLTRTLRTASPLRSFTTSSLRLSSSPAAAAEPTPTAVDASAEPVAAAPPKLLSYYVPRTANGELPVYGDVKGMRFETICRKVDGNVEDLRKDLGEYLQDVPSFTKAQSRQVVLKGDWVREVKEWLSARGF</sequence>
<evidence type="ECO:0000256" key="6">
    <source>
        <dbReference type="ARBA" id="ARBA00035191"/>
    </source>
</evidence>
<comment type="caution">
    <text evidence="8">The sequence shown here is derived from an EMBL/GenBank/DDBJ whole genome shotgun (WGS) entry which is preliminary data.</text>
</comment>
<dbReference type="GO" id="GO:0006412">
    <property type="term" value="P:translation"/>
    <property type="evidence" value="ECO:0007669"/>
    <property type="project" value="InterPro"/>
</dbReference>